<evidence type="ECO:0000256" key="1">
    <source>
        <dbReference type="SAM" id="MobiDB-lite"/>
    </source>
</evidence>
<keyword evidence="2" id="KW-0472">Membrane</keyword>
<feature type="transmembrane region" description="Helical" evidence="2">
    <location>
        <begin position="304"/>
        <end position="323"/>
    </location>
</feature>
<organism evidence="3 4">
    <name type="scientific">Xanthocytophaga flava</name>
    <dbReference type="NCBI Taxonomy" id="3048013"/>
    <lineage>
        <taxon>Bacteria</taxon>
        <taxon>Pseudomonadati</taxon>
        <taxon>Bacteroidota</taxon>
        <taxon>Cytophagia</taxon>
        <taxon>Cytophagales</taxon>
        <taxon>Rhodocytophagaceae</taxon>
        <taxon>Xanthocytophaga</taxon>
    </lineage>
</organism>
<evidence type="ECO:0000256" key="2">
    <source>
        <dbReference type="SAM" id="Phobius"/>
    </source>
</evidence>
<reference evidence="3 4" key="1">
    <citation type="submission" date="2023-05" db="EMBL/GenBank/DDBJ databases">
        <authorList>
            <person name="Zhang X."/>
        </authorList>
    </citation>
    <scope>NUCLEOTIDE SEQUENCE [LARGE SCALE GENOMIC DNA]</scope>
    <source>
        <strain evidence="3 4">DM2B3-1</strain>
    </source>
</reference>
<feature type="compositionally biased region" description="Low complexity" evidence="1">
    <location>
        <begin position="176"/>
        <end position="186"/>
    </location>
</feature>
<feature type="transmembrane region" description="Helical" evidence="2">
    <location>
        <begin position="335"/>
        <end position="354"/>
    </location>
</feature>
<dbReference type="Proteomes" id="UP001228581">
    <property type="component" value="Unassembled WGS sequence"/>
</dbReference>
<feature type="region of interest" description="Disordered" evidence="1">
    <location>
        <begin position="171"/>
        <end position="243"/>
    </location>
</feature>
<dbReference type="EMBL" id="JASJOT010000015">
    <property type="protein sequence ID" value="MDJ1495471.1"/>
    <property type="molecule type" value="Genomic_DNA"/>
</dbReference>
<feature type="transmembrane region" description="Helical" evidence="2">
    <location>
        <begin position="395"/>
        <end position="419"/>
    </location>
</feature>
<feature type="transmembrane region" description="Helical" evidence="2">
    <location>
        <begin position="87"/>
        <end position="105"/>
    </location>
</feature>
<dbReference type="InterPro" id="IPR022134">
    <property type="entry name" value="DUF3667"/>
</dbReference>
<name>A0ABT7CPL7_9BACT</name>
<sequence length="420" mass="48995">MHETHRKQFICPNCQHILSEADNFCAQCGQENTTKVISFGTLIYEVVSDFVSWDSRWFQTVVPFLFKPGHLTNEFINGKRMRYMPPLRLYFFISVICFSIIAYYTTKENKHDERKEQALKQEQADSIRNAVIRELPTDIPATQREQIKNALQNLTLNEKLGGFIDEAIKKGEKDSSSSNEDSLNLDLGEELTPAKGEKKKAKTNFKWKSNTNKDNENSDQEGNDDSSNNTNDTNDEDEDNDNSGKFGEFGLLTKLVKNPALSEKDILDSLRWEDNYWNRMKINRLSRWTDGSKEEFIAEMWDKAPIFMFVMLPFMAMVMKFLYIRRKRLYIEHLIFMLHLHAFMFFLIAIDIVLSNEFENLNPSGIIVPLILLYIWVAFYKVYKQGWFRTSFKIFTFLFLYSIVFSTLAIIGLVVAAAIY</sequence>
<accession>A0ABT7CPL7</accession>
<protein>
    <submittedName>
        <fullName evidence="3">DUF3667 domain-containing protein</fullName>
    </submittedName>
</protein>
<evidence type="ECO:0000313" key="4">
    <source>
        <dbReference type="Proteomes" id="UP001228581"/>
    </source>
</evidence>
<comment type="caution">
    <text evidence="3">The sequence shown here is derived from an EMBL/GenBank/DDBJ whole genome shotgun (WGS) entry which is preliminary data.</text>
</comment>
<proteinExistence type="predicted"/>
<dbReference type="Pfam" id="PF12412">
    <property type="entry name" value="DUF3667"/>
    <property type="match status" value="1"/>
</dbReference>
<feature type="transmembrane region" description="Helical" evidence="2">
    <location>
        <begin position="366"/>
        <end position="383"/>
    </location>
</feature>
<evidence type="ECO:0000313" key="3">
    <source>
        <dbReference type="EMBL" id="MDJ1495471.1"/>
    </source>
</evidence>
<keyword evidence="2" id="KW-0812">Transmembrane</keyword>
<keyword evidence="4" id="KW-1185">Reference proteome</keyword>
<dbReference type="RefSeq" id="WP_313999518.1">
    <property type="nucleotide sequence ID" value="NZ_JASJOR010000001.1"/>
</dbReference>
<keyword evidence="2" id="KW-1133">Transmembrane helix</keyword>
<gene>
    <name evidence="3" type="ORF">QNI19_21205</name>
</gene>